<evidence type="ECO:0000256" key="2">
    <source>
        <dbReference type="SAM" id="Phobius"/>
    </source>
</evidence>
<comment type="caution">
    <text evidence="3">The sequence shown here is derived from an EMBL/GenBank/DDBJ whole genome shotgun (WGS) entry which is preliminary data.</text>
</comment>
<feature type="compositionally biased region" description="Basic and acidic residues" evidence="1">
    <location>
        <begin position="31"/>
        <end position="45"/>
    </location>
</feature>
<organism evidence="3">
    <name type="scientific">marine sediment metagenome</name>
    <dbReference type="NCBI Taxonomy" id="412755"/>
    <lineage>
        <taxon>unclassified sequences</taxon>
        <taxon>metagenomes</taxon>
        <taxon>ecological metagenomes</taxon>
    </lineage>
</organism>
<dbReference type="AlphaFoldDB" id="A0A0F9RHD8"/>
<sequence>MTRLLQILRSKARRSELLPILEAISRKQKMEDRTLKPLEGEDNRKAQKTPTKPKMGFIKSLALGAAAGVAGGLAGYHLTRRKKSS</sequence>
<dbReference type="EMBL" id="LAZR01003589">
    <property type="protein sequence ID" value="KKN16688.1"/>
    <property type="molecule type" value="Genomic_DNA"/>
</dbReference>
<name>A0A0F9RHD8_9ZZZZ</name>
<evidence type="ECO:0000313" key="3">
    <source>
        <dbReference type="EMBL" id="KKN16688.1"/>
    </source>
</evidence>
<keyword evidence="2" id="KW-1133">Transmembrane helix</keyword>
<feature type="region of interest" description="Disordered" evidence="1">
    <location>
        <begin position="31"/>
        <end position="52"/>
    </location>
</feature>
<feature type="transmembrane region" description="Helical" evidence="2">
    <location>
        <begin position="57"/>
        <end position="78"/>
    </location>
</feature>
<reference evidence="3" key="1">
    <citation type="journal article" date="2015" name="Nature">
        <title>Complex archaea that bridge the gap between prokaryotes and eukaryotes.</title>
        <authorList>
            <person name="Spang A."/>
            <person name="Saw J.H."/>
            <person name="Jorgensen S.L."/>
            <person name="Zaremba-Niedzwiedzka K."/>
            <person name="Martijn J."/>
            <person name="Lind A.E."/>
            <person name="van Eijk R."/>
            <person name="Schleper C."/>
            <person name="Guy L."/>
            <person name="Ettema T.J."/>
        </authorList>
    </citation>
    <scope>NUCLEOTIDE SEQUENCE</scope>
</reference>
<proteinExistence type="predicted"/>
<accession>A0A0F9RHD8</accession>
<keyword evidence="2" id="KW-0812">Transmembrane</keyword>
<gene>
    <name evidence="3" type="ORF">LCGC14_0973290</name>
</gene>
<evidence type="ECO:0000256" key="1">
    <source>
        <dbReference type="SAM" id="MobiDB-lite"/>
    </source>
</evidence>
<keyword evidence="2" id="KW-0472">Membrane</keyword>
<protein>
    <submittedName>
        <fullName evidence="3">Uncharacterized protein</fullName>
    </submittedName>
</protein>